<evidence type="ECO:0000313" key="6">
    <source>
        <dbReference type="EMBL" id="KMS99667.1"/>
    </source>
</evidence>
<dbReference type="Proteomes" id="UP000035740">
    <property type="component" value="Unassembled WGS sequence"/>
</dbReference>
<dbReference type="GO" id="GO:0020037">
    <property type="term" value="F:heme binding"/>
    <property type="evidence" value="ECO:0007669"/>
    <property type="project" value="InterPro"/>
</dbReference>
<dbReference type="AlphaFoldDB" id="A0A0J8BHW2"/>
<evidence type="ECO:0000313" key="7">
    <source>
        <dbReference type="Proteomes" id="UP000035740"/>
    </source>
</evidence>
<evidence type="ECO:0008006" key="8">
    <source>
        <dbReference type="Google" id="ProtNLM"/>
    </source>
</evidence>
<dbReference type="Pfam" id="PF00067">
    <property type="entry name" value="p450"/>
    <property type="match status" value="1"/>
</dbReference>
<keyword evidence="5" id="KW-0503">Monooxygenase</keyword>
<keyword evidence="2" id="KW-0479">Metal-binding</keyword>
<dbReference type="InterPro" id="IPR001128">
    <property type="entry name" value="Cyt_P450"/>
</dbReference>
<evidence type="ECO:0000256" key="4">
    <source>
        <dbReference type="ARBA" id="ARBA00023004"/>
    </source>
</evidence>
<keyword evidence="1" id="KW-0349">Heme</keyword>
<accession>A0A0J8BHW2</accession>
<dbReference type="Gene3D" id="1.10.630.10">
    <property type="entry name" value="Cytochrome P450"/>
    <property type="match status" value="1"/>
</dbReference>
<keyword evidence="3" id="KW-0560">Oxidoreductase</keyword>
<protein>
    <recommendedName>
        <fullName evidence="8">Cytochrome P450</fullName>
    </recommendedName>
</protein>
<dbReference type="GO" id="GO:0004497">
    <property type="term" value="F:monooxygenase activity"/>
    <property type="evidence" value="ECO:0007669"/>
    <property type="project" value="UniProtKB-KW"/>
</dbReference>
<evidence type="ECO:0000256" key="2">
    <source>
        <dbReference type="ARBA" id="ARBA00022723"/>
    </source>
</evidence>
<proteinExistence type="predicted"/>
<dbReference type="PANTHER" id="PTHR47947:SF3">
    <property type="entry name" value="CYTOCHROME P450 81D1-LIKE"/>
    <property type="match status" value="1"/>
</dbReference>
<keyword evidence="7" id="KW-1185">Reference proteome</keyword>
<organism evidence="6 7">
    <name type="scientific">Beta vulgaris subsp. vulgaris</name>
    <name type="common">Beet</name>
    <dbReference type="NCBI Taxonomy" id="3555"/>
    <lineage>
        <taxon>Eukaryota</taxon>
        <taxon>Viridiplantae</taxon>
        <taxon>Streptophyta</taxon>
        <taxon>Embryophyta</taxon>
        <taxon>Tracheophyta</taxon>
        <taxon>Spermatophyta</taxon>
        <taxon>Magnoliopsida</taxon>
        <taxon>eudicotyledons</taxon>
        <taxon>Gunneridae</taxon>
        <taxon>Pentapetalae</taxon>
        <taxon>Caryophyllales</taxon>
        <taxon>Chenopodiaceae</taxon>
        <taxon>Betoideae</taxon>
        <taxon>Beta</taxon>
    </lineage>
</organism>
<dbReference type="OrthoDB" id="1055148at2759"/>
<keyword evidence="4" id="KW-0408">Iron</keyword>
<sequence>MDQDYKSLLLYFAIFVVSYTITQKFLRKFQNYPPSPFLTLPILGHLHLLKDQNSIHRTLSNLSKKHGPILSLQFGSRHALLVSSPSAAEDCFHGHNDIIFANRPRLMAGKILGYDFTTMLWAPYGALWRKHRRIASTEILSSHRLHLLGNIRANEVRSLVRRLHQNGGDNAMVEIKPALFELTNNVMMRMIAGKRIYGDAVESENARKFREVITEIMELGAATNAVDFFPFLKCLGIHVRQEKKLKAVALKFDEFIQGLVDEKRKEMQEQGVCDQNVKTLIQVLLELQISDPSYFTDDMIKGLVEVKLH</sequence>
<evidence type="ECO:0000256" key="5">
    <source>
        <dbReference type="ARBA" id="ARBA00023033"/>
    </source>
</evidence>
<dbReference type="InterPro" id="IPR036396">
    <property type="entry name" value="Cyt_P450_sf"/>
</dbReference>
<dbReference type="InterPro" id="IPR050651">
    <property type="entry name" value="Plant_Cytochrome_P450_Monoox"/>
</dbReference>
<name>A0A0J8BHW2_BETVV</name>
<reference evidence="6 7" key="1">
    <citation type="journal article" date="2014" name="Nature">
        <title>The genome of the recently domesticated crop plant sugar beet (Beta vulgaris).</title>
        <authorList>
            <person name="Dohm J.C."/>
            <person name="Minoche A.E."/>
            <person name="Holtgrawe D."/>
            <person name="Capella-Gutierrez S."/>
            <person name="Zakrzewski F."/>
            <person name="Tafer H."/>
            <person name="Rupp O."/>
            <person name="Sorensen T.R."/>
            <person name="Stracke R."/>
            <person name="Reinhardt R."/>
            <person name="Goesmann A."/>
            <person name="Kraft T."/>
            <person name="Schulz B."/>
            <person name="Stadler P.F."/>
            <person name="Schmidt T."/>
            <person name="Gabaldon T."/>
            <person name="Lehrach H."/>
            <person name="Weisshaar B."/>
            <person name="Himmelbauer H."/>
        </authorList>
    </citation>
    <scope>NUCLEOTIDE SEQUENCE [LARGE SCALE GENOMIC DNA]</scope>
    <source>
        <tissue evidence="6">Taproot</tissue>
    </source>
</reference>
<evidence type="ECO:0000256" key="3">
    <source>
        <dbReference type="ARBA" id="ARBA00023002"/>
    </source>
</evidence>
<dbReference type="GO" id="GO:0016705">
    <property type="term" value="F:oxidoreductase activity, acting on paired donors, with incorporation or reduction of molecular oxygen"/>
    <property type="evidence" value="ECO:0007669"/>
    <property type="project" value="InterPro"/>
</dbReference>
<dbReference type="GO" id="GO:0005506">
    <property type="term" value="F:iron ion binding"/>
    <property type="evidence" value="ECO:0007669"/>
    <property type="project" value="InterPro"/>
</dbReference>
<dbReference type="OMA" id="SATYLFM"/>
<gene>
    <name evidence="6" type="ORF">BVRB_1g021730</name>
</gene>
<dbReference type="eggNOG" id="KOG0156">
    <property type="taxonomic scope" value="Eukaryota"/>
</dbReference>
<dbReference type="EMBL" id="KQ090208">
    <property type="protein sequence ID" value="KMS99667.1"/>
    <property type="molecule type" value="Genomic_DNA"/>
</dbReference>
<dbReference type="SUPFAM" id="SSF48264">
    <property type="entry name" value="Cytochrome P450"/>
    <property type="match status" value="1"/>
</dbReference>
<dbReference type="PANTHER" id="PTHR47947">
    <property type="entry name" value="CYTOCHROME P450 82C3-RELATED"/>
    <property type="match status" value="1"/>
</dbReference>
<dbReference type="Gramene" id="KMS99667">
    <property type="protein sequence ID" value="KMS99667"/>
    <property type="gene ID" value="BVRB_1g021730"/>
</dbReference>
<evidence type="ECO:0000256" key="1">
    <source>
        <dbReference type="ARBA" id="ARBA00022617"/>
    </source>
</evidence>